<dbReference type="InterPro" id="IPR046522">
    <property type="entry name" value="DUF6699"/>
</dbReference>
<feature type="domain" description="DUF6699" evidence="1">
    <location>
        <begin position="14"/>
        <end position="141"/>
    </location>
</feature>
<gene>
    <name evidence="2" type="ORF">EXIGLDRAFT_837884</name>
</gene>
<evidence type="ECO:0000313" key="3">
    <source>
        <dbReference type="Proteomes" id="UP000077266"/>
    </source>
</evidence>
<dbReference type="Pfam" id="PF20415">
    <property type="entry name" value="DUF6699"/>
    <property type="match status" value="1"/>
</dbReference>
<proteinExistence type="predicted"/>
<sequence>MQISNLVLPGAQCLKWDVSVRADKSKLLKTAQLDTPIFSDKRSILSIIIEVPLSSNCPDRVIDVSASKKQGVTAGDVFNAIHKALQEPVEGAEWKTSPDAKSILDAASQRCKAQGERFTEKPAVIDLFAGNTMFAGLTRRDNDNASGWSLELKAKEK</sequence>
<evidence type="ECO:0000259" key="1">
    <source>
        <dbReference type="Pfam" id="PF20415"/>
    </source>
</evidence>
<name>A0A165GBQ0_EXIGL</name>
<evidence type="ECO:0000313" key="2">
    <source>
        <dbReference type="EMBL" id="KZV90274.1"/>
    </source>
</evidence>
<accession>A0A165GBQ0</accession>
<dbReference type="EMBL" id="KV426052">
    <property type="protein sequence ID" value="KZV90274.1"/>
    <property type="molecule type" value="Genomic_DNA"/>
</dbReference>
<reference evidence="2 3" key="1">
    <citation type="journal article" date="2016" name="Mol. Biol. Evol.">
        <title>Comparative Genomics of Early-Diverging Mushroom-Forming Fungi Provides Insights into the Origins of Lignocellulose Decay Capabilities.</title>
        <authorList>
            <person name="Nagy L.G."/>
            <person name="Riley R."/>
            <person name="Tritt A."/>
            <person name="Adam C."/>
            <person name="Daum C."/>
            <person name="Floudas D."/>
            <person name="Sun H."/>
            <person name="Yadav J.S."/>
            <person name="Pangilinan J."/>
            <person name="Larsson K.H."/>
            <person name="Matsuura K."/>
            <person name="Barry K."/>
            <person name="Labutti K."/>
            <person name="Kuo R."/>
            <person name="Ohm R.A."/>
            <person name="Bhattacharya S.S."/>
            <person name="Shirouzu T."/>
            <person name="Yoshinaga Y."/>
            <person name="Martin F.M."/>
            <person name="Grigoriev I.V."/>
            <person name="Hibbett D.S."/>
        </authorList>
    </citation>
    <scope>NUCLEOTIDE SEQUENCE [LARGE SCALE GENOMIC DNA]</scope>
    <source>
        <strain evidence="2 3">HHB12029</strain>
    </source>
</reference>
<organism evidence="2 3">
    <name type="scientific">Exidia glandulosa HHB12029</name>
    <dbReference type="NCBI Taxonomy" id="1314781"/>
    <lineage>
        <taxon>Eukaryota</taxon>
        <taxon>Fungi</taxon>
        <taxon>Dikarya</taxon>
        <taxon>Basidiomycota</taxon>
        <taxon>Agaricomycotina</taxon>
        <taxon>Agaricomycetes</taxon>
        <taxon>Auriculariales</taxon>
        <taxon>Exidiaceae</taxon>
        <taxon>Exidia</taxon>
    </lineage>
</organism>
<dbReference type="OrthoDB" id="3164489at2759"/>
<dbReference type="AlphaFoldDB" id="A0A165GBQ0"/>
<dbReference type="InParanoid" id="A0A165GBQ0"/>
<dbReference type="Proteomes" id="UP000077266">
    <property type="component" value="Unassembled WGS sequence"/>
</dbReference>
<protein>
    <recommendedName>
        <fullName evidence="1">DUF6699 domain-containing protein</fullName>
    </recommendedName>
</protein>
<keyword evidence="3" id="KW-1185">Reference proteome</keyword>